<sequence length="706" mass="77855">MLRDEYEPLHGDYRNHDIVIYILSVLSVWDLLHVRQTSRRLETMSHVRSVWSTIFMREVIETGRPIPGYSFHATPRLLSLCGLSKDDSSPFSIAPQSNDYLDFIESSDLEARTLHALRLEKRWKAITANPSELRNVSAFGTHPTSKSFEFNSVEPVCEVFLLPGGRYVVSTHHDRLRCWDLGLPQLFRQDQDSDQLVKNHQAARCVGEWILPNDMDHFTSLMDAREHTNWQRDSSVCIAICSNNEPVWSATTSAIPRHCAIVSTTYDPLRAPSIFPFDAQENTLNSPVSVFSDECSILLPTILPTPMYLLQAGEPVPPEKYGPQRFACGKLGNLIHVHGHLLFFASFIPPTPNAEGMDDGSILSARYVGIEAIDWTVSGHVKSALLEFPDPQFGEYIGMHVHESAEHVVVVWQNCVGLYPIPHLSSSPKEAAYCSSEVSRPYSSSPSLESDTVPERVVYMPAMIFALSEAVERPIAFSACKAMVSGPDTQDTSDCPRSLTILARSLRNPHLTVQTMLTAFPVPSGTSVPSNSSSAFTFTFTFTSASDFVLPSPKFRFHLTRIPSPMPHAFTRYASQAESVWALALGASGRGLRADTGGALYRCSRADVVLPRFAGPDFGELDSQRSEGGACGARRPMTTSKGLVATVDFWPYRRVDSLPGVADRGDAFDGRLVVRFDEGMGRIVAACVSGCAEGVGGRTITVIDFA</sequence>
<dbReference type="SUPFAM" id="SSF81383">
    <property type="entry name" value="F-box domain"/>
    <property type="match status" value="1"/>
</dbReference>
<name>A0A4S4KTQ8_9AGAM</name>
<dbReference type="Proteomes" id="UP000308199">
    <property type="component" value="Unassembled WGS sequence"/>
</dbReference>
<gene>
    <name evidence="1" type="ORF">EW145_g6861</name>
</gene>
<proteinExistence type="predicted"/>
<dbReference type="AlphaFoldDB" id="A0A4S4KTQ8"/>
<keyword evidence="2" id="KW-1185">Reference proteome</keyword>
<dbReference type="EMBL" id="SGPK01000576">
    <property type="protein sequence ID" value="THH01731.1"/>
    <property type="molecule type" value="Genomic_DNA"/>
</dbReference>
<comment type="caution">
    <text evidence="1">The sequence shown here is derived from an EMBL/GenBank/DDBJ whole genome shotgun (WGS) entry which is preliminary data.</text>
</comment>
<reference evidence="1 2" key="1">
    <citation type="submission" date="2019-02" db="EMBL/GenBank/DDBJ databases">
        <title>Genome sequencing of the rare red list fungi Phellinidium pouzarii.</title>
        <authorList>
            <person name="Buettner E."/>
            <person name="Kellner H."/>
        </authorList>
    </citation>
    <scope>NUCLEOTIDE SEQUENCE [LARGE SCALE GENOMIC DNA]</scope>
    <source>
        <strain evidence="1 2">DSM 108285</strain>
    </source>
</reference>
<protein>
    <recommendedName>
        <fullName evidence="3">F-box domain-containing protein</fullName>
    </recommendedName>
</protein>
<dbReference type="OrthoDB" id="2688364at2759"/>
<evidence type="ECO:0000313" key="2">
    <source>
        <dbReference type="Proteomes" id="UP000308199"/>
    </source>
</evidence>
<dbReference type="Gene3D" id="1.20.1280.50">
    <property type="match status" value="1"/>
</dbReference>
<evidence type="ECO:0008006" key="3">
    <source>
        <dbReference type="Google" id="ProtNLM"/>
    </source>
</evidence>
<accession>A0A4S4KTQ8</accession>
<organism evidence="1 2">
    <name type="scientific">Phellinidium pouzarii</name>
    <dbReference type="NCBI Taxonomy" id="167371"/>
    <lineage>
        <taxon>Eukaryota</taxon>
        <taxon>Fungi</taxon>
        <taxon>Dikarya</taxon>
        <taxon>Basidiomycota</taxon>
        <taxon>Agaricomycotina</taxon>
        <taxon>Agaricomycetes</taxon>
        <taxon>Hymenochaetales</taxon>
        <taxon>Hymenochaetaceae</taxon>
        <taxon>Phellinidium</taxon>
    </lineage>
</organism>
<evidence type="ECO:0000313" key="1">
    <source>
        <dbReference type="EMBL" id="THH01731.1"/>
    </source>
</evidence>
<dbReference type="InterPro" id="IPR036047">
    <property type="entry name" value="F-box-like_dom_sf"/>
</dbReference>